<dbReference type="InterPro" id="IPR051332">
    <property type="entry name" value="Fosfomycin_Res_Enzymes"/>
</dbReference>
<keyword evidence="1" id="KW-0479">Metal-binding</keyword>
<dbReference type="PANTHER" id="PTHR36113:SF6">
    <property type="entry name" value="FOSFOMYCIN RESISTANCE PROTEIN FOSX"/>
    <property type="match status" value="1"/>
</dbReference>
<dbReference type="InterPro" id="IPR037523">
    <property type="entry name" value="VOC_core"/>
</dbReference>
<dbReference type="SUPFAM" id="SSF54593">
    <property type="entry name" value="Glyoxalase/Bleomycin resistance protein/Dihydroxybiphenyl dioxygenase"/>
    <property type="match status" value="1"/>
</dbReference>
<dbReference type="EMBL" id="JBHRSP010000029">
    <property type="protein sequence ID" value="MFC3074992.1"/>
    <property type="molecule type" value="Genomic_DNA"/>
</dbReference>
<sequence>MIQGLSHMTFVVRDLDRTARILIELLDAKEVYSSGAETFSVAPEKFFLVGDLWIAIMEGEPLATTSYNHVAFKIDDAEFDDYRRRVETLGLRMLPPRPRVPGEGRSLYFYDDDNHLFELHTGTLSERLARYAAGKQAAE</sequence>
<dbReference type="RefSeq" id="WP_257315656.1">
    <property type="nucleotide sequence ID" value="NZ_JANFDG010000013.1"/>
</dbReference>
<dbReference type="GO" id="GO:0016787">
    <property type="term" value="F:hydrolase activity"/>
    <property type="evidence" value="ECO:0007669"/>
    <property type="project" value="UniProtKB-KW"/>
</dbReference>
<dbReference type="PROSITE" id="PS51819">
    <property type="entry name" value="VOC"/>
    <property type="match status" value="1"/>
</dbReference>
<protein>
    <submittedName>
        <fullName evidence="3">FosX/FosE/FosI family fosfomycin resistance hydrolase</fullName>
    </submittedName>
</protein>
<dbReference type="NCBIfam" id="NF000222">
    <property type="entry name" value="FosX"/>
    <property type="match status" value="1"/>
</dbReference>
<evidence type="ECO:0000313" key="3">
    <source>
        <dbReference type="EMBL" id="MFC3074992.1"/>
    </source>
</evidence>
<feature type="domain" description="VOC" evidence="2">
    <location>
        <begin position="4"/>
        <end position="122"/>
    </location>
</feature>
<organism evidence="3 4">
    <name type="scientific">Shinella pollutisoli</name>
    <dbReference type="NCBI Taxonomy" id="2250594"/>
    <lineage>
        <taxon>Bacteria</taxon>
        <taxon>Pseudomonadati</taxon>
        <taxon>Pseudomonadota</taxon>
        <taxon>Alphaproteobacteria</taxon>
        <taxon>Hyphomicrobiales</taxon>
        <taxon>Rhizobiaceae</taxon>
        <taxon>Shinella</taxon>
    </lineage>
</organism>
<dbReference type="CDD" id="cd08364">
    <property type="entry name" value="FosX"/>
    <property type="match status" value="1"/>
</dbReference>
<evidence type="ECO:0000313" key="4">
    <source>
        <dbReference type="Proteomes" id="UP001595377"/>
    </source>
</evidence>
<keyword evidence="3" id="KW-0378">Hydrolase</keyword>
<gene>
    <name evidence="3" type="primary">fosX</name>
    <name evidence="3" type="ORF">ACFOHH_17915</name>
</gene>
<dbReference type="Pfam" id="PF00903">
    <property type="entry name" value="Glyoxalase"/>
    <property type="match status" value="1"/>
</dbReference>
<proteinExistence type="predicted"/>
<dbReference type="InterPro" id="IPR037434">
    <property type="entry name" value="FosX"/>
</dbReference>
<dbReference type="InterPro" id="IPR004360">
    <property type="entry name" value="Glyas_Fos-R_dOase_dom"/>
</dbReference>
<name>A0ABV7DL64_9HYPH</name>
<dbReference type="Proteomes" id="UP001595377">
    <property type="component" value="Unassembled WGS sequence"/>
</dbReference>
<dbReference type="Gene3D" id="3.10.180.10">
    <property type="entry name" value="2,3-Dihydroxybiphenyl 1,2-Dioxygenase, domain 1"/>
    <property type="match status" value="1"/>
</dbReference>
<dbReference type="PANTHER" id="PTHR36113">
    <property type="entry name" value="LYASE, PUTATIVE-RELATED-RELATED"/>
    <property type="match status" value="1"/>
</dbReference>
<accession>A0ABV7DL64</accession>
<evidence type="ECO:0000259" key="2">
    <source>
        <dbReference type="PROSITE" id="PS51819"/>
    </source>
</evidence>
<dbReference type="InterPro" id="IPR029068">
    <property type="entry name" value="Glyas_Bleomycin-R_OHBP_Dase"/>
</dbReference>
<evidence type="ECO:0000256" key="1">
    <source>
        <dbReference type="ARBA" id="ARBA00022723"/>
    </source>
</evidence>
<comment type="caution">
    <text evidence="3">The sequence shown here is derived from an EMBL/GenBank/DDBJ whole genome shotgun (WGS) entry which is preliminary data.</text>
</comment>
<keyword evidence="4" id="KW-1185">Reference proteome</keyword>
<reference evidence="4" key="1">
    <citation type="journal article" date="2019" name="Int. J. Syst. Evol. Microbiol.">
        <title>The Global Catalogue of Microorganisms (GCM) 10K type strain sequencing project: providing services to taxonomists for standard genome sequencing and annotation.</title>
        <authorList>
            <consortium name="The Broad Institute Genomics Platform"/>
            <consortium name="The Broad Institute Genome Sequencing Center for Infectious Disease"/>
            <person name="Wu L."/>
            <person name="Ma J."/>
        </authorList>
    </citation>
    <scope>NUCLEOTIDE SEQUENCE [LARGE SCALE GENOMIC DNA]</scope>
    <source>
        <strain evidence="4">KCTC 52677</strain>
    </source>
</reference>